<keyword evidence="3" id="KW-0732">Signal</keyword>
<feature type="domain" description="PA" evidence="9">
    <location>
        <begin position="367"/>
        <end position="445"/>
    </location>
</feature>
<dbReference type="PROSITE" id="PS51892">
    <property type="entry name" value="SUBTILASE"/>
    <property type="match status" value="1"/>
</dbReference>
<dbReference type="AlphaFoldDB" id="A0AAP0J527"/>
<dbReference type="PRINTS" id="PR00723">
    <property type="entry name" value="SUBTILISIN"/>
</dbReference>
<dbReference type="CDD" id="cd02120">
    <property type="entry name" value="PA_subtilisin_like"/>
    <property type="match status" value="1"/>
</dbReference>
<evidence type="ECO:0000259" key="8">
    <source>
        <dbReference type="Pfam" id="PF00082"/>
    </source>
</evidence>
<dbReference type="InterPro" id="IPR023828">
    <property type="entry name" value="Peptidase_S8_Ser-AS"/>
</dbReference>
<keyword evidence="2 7" id="KW-0645">Protease</keyword>
<dbReference type="InterPro" id="IPR034197">
    <property type="entry name" value="Peptidases_S8_3"/>
</dbReference>
<accession>A0AAP0J527</accession>
<dbReference type="Pfam" id="PF02225">
    <property type="entry name" value="PA"/>
    <property type="match status" value="1"/>
</dbReference>
<dbReference type="InterPro" id="IPR045051">
    <property type="entry name" value="SBT"/>
</dbReference>
<dbReference type="GO" id="GO:0004252">
    <property type="term" value="F:serine-type endopeptidase activity"/>
    <property type="evidence" value="ECO:0007669"/>
    <property type="project" value="UniProtKB-UniRule"/>
</dbReference>
<dbReference type="InterPro" id="IPR010259">
    <property type="entry name" value="S8pro/Inhibitor_I9"/>
</dbReference>
<dbReference type="InterPro" id="IPR041469">
    <property type="entry name" value="Subtilisin-like_FN3"/>
</dbReference>
<dbReference type="Pfam" id="PF05922">
    <property type="entry name" value="Inhibitor_I9"/>
    <property type="match status" value="1"/>
</dbReference>
<dbReference type="Gene3D" id="3.30.70.80">
    <property type="entry name" value="Peptidase S8 propeptide/proteinase inhibitor I9"/>
    <property type="match status" value="1"/>
</dbReference>
<feature type="active site" description="Charge relay system" evidence="6 7">
    <location>
        <position position="198"/>
    </location>
</feature>
<gene>
    <name evidence="12" type="ORF">Syun_016528</name>
</gene>
<protein>
    <recommendedName>
        <fullName evidence="14">Subtilisin-like protease SBT5.3</fullName>
    </recommendedName>
</protein>
<dbReference type="CDD" id="cd04852">
    <property type="entry name" value="Peptidases_S8_3"/>
    <property type="match status" value="1"/>
</dbReference>
<comment type="caution">
    <text evidence="12">The sequence shown here is derived from an EMBL/GenBank/DDBJ whole genome shotgun (WGS) entry which is preliminary data.</text>
</comment>
<evidence type="ECO:0000256" key="2">
    <source>
        <dbReference type="ARBA" id="ARBA00022670"/>
    </source>
</evidence>
<evidence type="ECO:0000313" key="13">
    <source>
        <dbReference type="Proteomes" id="UP001420932"/>
    </source>
</evidence>
<name>A0AAP0J527_9MAGN</name>
<evidence type="ECO:0000259" key="11">
    <source>
        <dbReference type="Pfam" id="PF17766"/>
    </source>
</evidence>
<dbReference type="Gene3D" id="2.60.40.2310">
    <property type="match status" value="1"/>
</dbReference>
<organism evidence="12 13">
    <name type="scientific">Stephania yunnanensis</name>
    <dbReference type="NCBI Taxonomy" id="152371"/>
    <lineage>
        <taxon>Eukaryota</taxon>
        <taxon>Viridiplantae</taxon>
        <taxon>Streptophyta</taxon>
        <taxon>Embryophyta</taxon>
        <taxon>Tracheophyta</taxon>
        <taxon>Spermatophyta</taxon>
        <taxon>Magnoliopsida</taxon>
        <taxon>Ranunculales</taxon>
        <taxon>Menispermaceae</taxon>
        <taxon>Menispermoideae</taxon>
        <taxon>Cissampelideae</taxon>
        <taxon>Stephania</taxon>
    </lineage>
</organism>
<dbReference type="Gene3D" id="3.50.30.30">
    <property type="match status" value="1"/>
</dbReference>
<evidence type="ECO:0000259" key="9">
    <source>
        <dbReference type="Pfam" id="PF02225"/>
    </source>
</evidence>
<dbReference type="InterPro" id="IPR036852">
    <property type="entry name" value="Peptidase_S8/S53_dom_sf"/>
</dbReference>
<dbReference type="InterPro" id="IPR003137">
    <property type="entry name" value="PA_domain"/>
</dbReference>
<evidence type="ECO:0000256" key="1">
    <source>
        <dbReference type="ARBA" id="ARBA00011073"/>
    </source>
</evidence>
<dbReference type="Proteomes" id="UP001420932">
    <property type="component" value="Unassembled WGS sequence"/>
</dbReference>
<dbReference type="EMBL" id="JBBNAF010000007">
    <property type="protein sequence ID" value="KAK9127731.1"/>
    <property type="molecule type" value="Genomic_DNA"/>
</dbReference>
<keyword evidence="4 7" id="KW-0378">Hydrolase</keyword>
<dbReference type="FunFam" id="3.30.70.80:FF:000002">
    <property type="entry name" value="Subtilisin-like protease SBT5.3"/>
    <property type="match status" value="1"/>
</dbReference>
<evidence type="ECO:0008006" key="14">
    <source>
        <dbReference type="Google" id="ProtNLM"/>
    </source>
</evidence>
<dbReference type="InterPro" id="IPR000209">
    <property type="entry name" value="Peptidase_S8/S53_dom"/>
</dbReference>
<reference evidence="12 13" key="1">
    <citation type="submission" date="2024-01" db="EMBL/GenBank/DDBJ databases">
        <title>Genome assemblies of Stephania.</title>
        <authorList>
            <person name="Yang L."/>
        </authorList>
    </citation>
    <scope>NUCLEOTIDE SEQUENCE [LARGE SCALE GENOMIC DNA]</scope>
    <source>
        <strain evidence="12">YNDBR</strain>
        <tissue evidence="12">Leaf</tissue>
    </source>
</reference>
<dbReference type="Pfam" id="PF17766">
    <property type="entry name" value="fn3_6"/>
    <property type="match status" value="1"/>
</dbReference>
<evidence type="ECO:0000256" key="6">
    <source>
        <dbReference type="PIRSR" id="PIRSR615500-1"/>
    </source>
</evidence>
<comment type="similarity">
    <text evidence="1 7">Belongs to the peptidase S8 family.</text>
</comment>
<keyword evidence="5 7" id="KW-0720">Serine protease</keyword>
<keyword evidence="13" id="KW-1185">Reference proteome</keyword>
<feature type="domain" description="Peptidase S8/S53" evidence="8">
    <location>
        <begin position="116"/>
        <end position="567"/>
    </location>
</feature>
<evidence type="ECO:0000256" key="7">
    <source>
        <dbReference type="PROSITE-ProRule" id="PRU01240"/>
    </source>
</evidence>
<dbReference type="FunFam" id="3.40.50.200:FF:000006">
    <property type="entry name" value="Subtilisin-like protease SBT1.5"/>
    <property type="match status" value="1"/>
</dbReference>
<feature type="active site" description="Charge relay system" evidence="6 7">
    <location>
        <position position="123"/>
    </location>
</feature>
<evidence type="ECO:0000256" key="5">
    <source>
        <dbReference type="ARBA" id="ARBA00022825"/>
    </source>
</evidence>
<dbReference type="InterPro" id="IPR015500">
    <property type="entry name" value="Peptidase_S8_subtilisin-rel"/>
</dbReference>
<evidence type="ECO:0000259" key="10">
    <source>
        <dbReference type="Pfam" id="PF05922"/>
    </source>
</evidence>
<evidence type="ECO:0000256" key="4">
    <source>
        <dbReference type="ARBA" id="ARBA00022801"/>
    </source>
</evidence>
<proteinExistence type="inferred from homology"/>
<dbReference type="GO" id="GO:0006508">
    <property type="term" value="P:proteolysis"/>
    <property type="evidence" value="ECO:0007669"/>
    <property type="project" value="UniProtKB-KW"/>
</dbReference>
<dbReference type="SUPFAM" id="SSF52743">
    <property type="entry name" value="Subtilisin-like"/>
    <property type="match status" value="1"/>
</dbReference>
<dbReference type="PANTHER" id="PTHR10795">
    <property type="entry name" value="PROPROTEIN CONVERTASE SUBTILISIN/KEXIN"/>
    <property type="match status" value="1"/>
</dbReference>
<dbReference type="Gene3D" id="3.40.50.200">
    <property type="entry name" value="Peptidase S8/S53 domain"/>
    <property type="match status" value="1"/>
</dbReference>
<feature type="active site" description="Charge relay system" evidence="6 7">
    <location>
        <position position="527"/>
    </location>
</feature>
<dbReference type="InterPro" id="IPR037045">
    <property type="entry name" value="S8pro/Inhibitor_I9_sf"/>
</dbReference>
<evidence type="ECO:0000313" key="12">
    <source>
        <dbReference type="EMBL" id="KAK9127731.1"/>
    </source>
</evidence>
<evidence type="ECO:0000256" key="3">
    <source>
        <dbReference type="ARBA" id="ARBA00022729"/>
    </source>
</evidence>
<sequence length="741" mass="78923">MEGVELLWLQHYIVYMGEQIHSSSDSVISANHGMLASVLGSIDEAHAAVVHHYTKSFRGFSAMLTPAQAKAIAAEESVISVFESKTHPLHTTHSWDFLGVNSYNQYNQLPGDAKSEAIVGVIDSGVWPESKSFSDTGLGPIPKRFKGECVAGENFTSANCNRENIGARFYYRGFEAEIGPLEFVDGIFFRSARDADGHGSHTASTVAGSVVSNVSLLGMARGIARGGAPSARLAIYKACWFGFCSDADLLSAFEDATDDGVDIISISVGSPPTRSSFFSDAISIGSFHAFMKGVLVSASAGNSGLPGTASNVAPWILTVGASSIDREFNSNLYLGNSRVLKGFSLNPLKMENYSQIISASAAAAPGVPTANASFCQNNTLNKSLIEGKIVVCTLETIQDNRLKKSIVVKEGGGVGMIIIDPLAKEVGFQFVIPATLIGQAEAEELRAYLTTEKNPVAKIIPTITVVNTKPAPRMAVFSSMGPNILTPDIIKPDITAPGVNILAAWSPVATEEPAGRSLDFNIISGTSMSCPHVSAVAALIKSYHPYWSPSAIKSAIMTTATVIDNTGMTIVKDPFRSSTTPFNYGSGHINPVAAVDPGLVYDYDSNDVIDFLCSTGAGPKNLKNLTGEQLTCKKHPTPSYNLNYPSIGVSNMKGNVSVLRTVTYYGQGPTTYTPNVENPKGVGVAVKPNTLVFRKNGEKRSFKIDLTPYKTSNGNFVFGSITWSNGIHRVRSPIALNVISI</sequence>
<feature type="domain" description="Subtilisin-like protease fibronectin type-III" evidence="11">
    <location>
        <begin position="641"/>
        <end position="735"/>
    </location>
</feature>
<dbReference type="PROSITE" id="PS00138">
    <property type="entry name" value="SUBTILASE_SER"/>
    <property type="match status" value="1"/>
</dbReference>
<feature type="domain" description="Inhibitor I9" evidence="10">
    <location>
        <begin position="12"/>
        <end position="90"/>
    </location>
</feature>
<dbReference type="Pfam" id="PF00082">
    <property type="entry name" value="Peptidase_S8"/>
    <property type="match status" value="1"/>
</dbReference>